<comment type="caution">
    <text evidence="1">The sequence shown here is derived from an EMBL/GenBank/DDBJ whole genome shotgun (WGS) entry which is preliminary data.</text>
</comment>
<reference evidence="1" key="1">
    <citation type="submission" date="2024-03" db="EMBL/GenBank/DDBJ databases">
        <title>Whole genome sequecning of epiphytes from Marcgravia umbellata leaves.</title>
        <authorList>
            <person name="Kumar G."/>
            <person name="Savka M.A."/>
        </authorList>
    </citation>
    <scope>NUCLEOTIDE SEQUENCE</scope>
    <source>
        <strain evidence="1">RIT_BL5</strain>
    </source>
</reference>
<proteinExistence type="predicted"/>
<evidence type="ECO:0000313" key="2">
    <source>
        <dbReference type="Proteomes" id="UP001380953"/>
    </source>
</evidence>
<name>A0ACC6PEA1_9BACL</name>
<dbReference type="EMBL" id="JBBKAR010000039">
    <property type="protein sequence ID" value="MEJ8305226.1"/>
    <property type="molecule type" value="Genomic_DNA"/>
</dbReference>
<accession>A0ACC6PEA1</accession>
<evidence type="ECO:0000313" key="1">
    <source>
        <dbReference type="EMBL" id="MEJ8305226.1"/>
    </source>
</evidence>
<organism evidence="1 2">
    <name type="scientific">Saccharibacillus sacchari</name>
    <dbReference type="NCBI Taxonomy" id="456493"/>
    <lineage>
        <taxon>Bacteria</taxon>
        <taxon>Bacillati</taxon>
        <taxon>Bacillota</taxon>
        <taxon>Bacilli</taxon>
        <taxon>Bacillales</taxon>
        <taxon>Paenibacillaceae</taxon>
        <taxon>Saccharibacillus</taxon>
    </lineage>
</organism>
<gene>
    <name evidence="1" type="ORF">WKI47_15070</name>
</gene>
<dbReference type="Proteomes" id="UP001380953">
    <property type="component" value="Unassembled WGS sequence"/>
</dbReference>
<sequence length="464" mass="50147">MQAVSDTVKRENTNDEASAVLSWKERIGYGCGDVASNLIWTALSMFVSFYYTDVVGLAAGAIGTLFLLARVLDAFVDVAVGAAVDKTRSRIGKARPWIMWMAIPFAIAGVLLFSSLNFGPGGALVYAYVTYLLINVIYSAINIPYGVLSSLMTQDPYQRSLLNIVRMVMAIVGVLLVSNLTMPLVNLFGGQKMGWTLAFAVFGIVGAVLFFVTSLTTRERVTPSVVDKPIPLKRAMPALFRNKYWVMVLLLNTFFYGSQAATQGINIYYTQYILGDASLVGLLTTAQMVPMLLILLLMAPLVKKFGKRNVALVGVAITACGALIPAIDPNNLVWVMVATIVKAIGMAPVMGTIFAFMADTVDYGEWKTGMRTEGLIFSASSFGGKAGSGLGAAMVGWLLALGGYVGGQASISASASGSIEFVFIYVPFILCILQFIVLWFYKLDREYPKILQELQEVKAGRSGK</sequence>
<protein>
    <submittedName>
        <fullName evidence="1">MFS transporter</fullName>
    </submittedName>
</protein>
<keyword evidence="2" id="KW-1185">Reference proteome</keyword>